<dbReference type="EMBL" id="JXTB01000217">
    <property type="protein sequence ID" value="PON52561.1"/>
    <property type="molecule type" value="Genomic_DNA"/>
</dbReference>
<evidence type="ECO:0000313" key="2">
    <source>
        <dbReference type="Proteomes" id="UP000237105"/>
    </source>
</evidence>
<dbReference type="AlphaFoldDB" id="A0A2P5BUU5"/>
<evidence type="ECO:0000313" key="1">
    <source>
        <dbReference type="EMBL" id="PON52561.1"/>
    </source>
</evidence>
<gene>
    <name evidence="1" type="ORF">PanWU01x14_208130</name>
</gene>
<reference evidence="2" key="1">
    <citation type="submission" date="2016-06" db="EMBL/GenBank/DDBJ databases">
        <title>Parallel loss of symbiosis genes in relatives of nitrogen-fixing non-legume Parasponia.</title>
        <authorList>
            <person name="Van Velzen R."/>
            <person name="Holmer R."/>
            <person name="Bu F."/>
            <person name="Rutten L."/>
            <person name="Van Zeijl A."/>
            <person name="Liu W."/>
            <person name="Santuari L."/>
            <person name="Cao Q."/>
            <person name="Sharma T."/>
            <person name="Shen D."/>
            <person name="Roswanjaya Y."/>
            <person name="Wardhani T."/>
            <person name="Kalhor M.S."/>
            <person name="Jansen J."/>
            <person name="Van den Hoogen J."/>
            <person name="Gungor B."/>
            <person name="Hartog M."/>
            <person name="Hontelez J."/>
            <person name="Verver J."/>
            <person name="Yang W.-C."/>
            <person name="Schijlen E."/>
            <person name="Repin R."/>
            <person name="Schilthuizen M."/>
            <person name="Schranz E."/>
            <person name="Heidstra R."/>
            <person name="Miyata K."/>
            <person name="Fedorova E."/>
            <person name="Kohlen W."/>
            <person name="Bisseling T."/>
            <person name="Smit S."/>
            <person name="Geurts R."/>
        </authorList>
    </citation>
    <scope>NUCLEOTIDE SEQUENCE [LARGE SCALE GENOMIC DNA]</scope>
    <source>
        <strain evidence="2">cv. WU1-14</strain>
    </source>
</reference>
<sequence length="60" mass="6365">GYRVSPVAVEEKLESAVTAETVEKLGQACGGLDKSFYLAVGDGRELSCGVRRRGAVVHGW</sequence>
<feature type="non-terminal residue" evidence="1">
    <location>
        <position position="1"/>
    </location>
</feature>
<dbReference type="OrthoDB" id="10510028at2759"/>
<comment type="caution">
    <text evidence="1">The sequence shown here is derived from an EMBL/GenBank/DDBJ whole genome shotgun (WGS) entry which is preliminary data.</text>
</comment>
<keyword evidence="2" id="KW-1185">Reference proteome</keyword>
<protein>
    <submittedName>
        <fullName evidence="1">Uncharacterized protein</fullName>
    </submittedName>
</protein>
<proteinExistence type="predicted"/>
<accession>A0A2P5BUU5</accession>
<dbReference type="Proteomes" id="UP000237105">
    <property type="component" value="Unassembled WGS sequence"/>
</dbReference>
<organism evidence="1 2">
    <name type="scientific">Parasponia andersonii</name>
    <name type="common">Sponia andersonii</name>
    <dbReference type="NCBI Taxonomy" id="3476"/>
    <lineage>
        <taxon>Eukaryota</taxon>
        <taxon>Viridiplantae</taxon>
        <taxon>Streptophyta</taxon>
        <taxon>Embryophyta</taxon>
        <taxon>Tracheophyta</taxon>
        <taxon>Spermatophyta</taxon>
        <taxon>Magnoliopsida</taxon>
        <taxon>eudicotyledons</taxon>
        <taxon>Gunneridae</taxon>
        <taxon>Pentapetalae</taxon>
        <taxon>rosids</taxon>
        <taxon>fabids</taxon>
        <taxon>Rosales</taxon>
        <taxon>Cannabaceae</taxon>
        <taxon>Parasponia</taxon>
    </lineage>
</organism>
<name>A0A2P5BUU5_PARAD</name>